<keyword evidence="2 6" id="KW-0812">Transmembrane</keyword>
<dbReference type="PANTHER" id="PTHR45799">
    <property type="entry name" value="RETICULON-LIKE PROTEIN"/>
    <property type="match status" value="1"/>
</dbReference>
<evidence type="ECO:0000256" key="1">
    <source>
        <dbReference type="ARBA" id="ARBA00004477"/>
    </source>
</evidence>
<dbReference type="PANTHER" id="PTHR45799:SF2">
    <property type="entry name" value="RETICULON-LIKE PROTEIN"/>
    <property type="match status" value="1"/>
</dbReference>
<comment type="subcellular location">
    <subcellularLocation>
        <location evidence="1 6">Endoplasmic reticulum membrane</location>
        <topology evidence="1 6">Multi-pass membrane protein</topology>
    </subcellularLocation>
</comment>
<feature type="transmembrane region" description="Helical" evidence="6">
    <location>
        <begin position="161"/>
        <end position="187"/>
    </location>
</feature>
<dbReference type="GO" id="GO:0030424">
    <property type="term" value="C:axon"/>
    <property type="evidence" value="ECO:0007669"/>
    <property type="project" value="TreeGrafter"/>
</dbReference>
<dbReference type="AlphaFoldDB" id="A0A1W7R9U1"/>
<evidence type="ECO:0000256" key="6">
    <source>
        <dbReference type="RuleBase" id="RU363132"/>
    </source>
</evidence>
<dbReference type="InterPro" id="IPR046964">
    <property type="entry name" value="RTN1-4"/>
</dbReference>
<organism evidence="8">
    <name type="scientific">Hadrurus spadix</name>
    <dbReference type="NCBI Taxonomy" id="141984"/>
    <lineage>
        <taxon>Eukaryota</taxon>
        <taxon>Metazoa</taxon>
        <taxon>Ecdysozoa</taxon>
        <taxon>Arthropoda</taxon>
        <taxon>Chelicerata</taxon>
        <taxon>Arachnida</taxon>
        <taxon>Scorpiones</taxon>
        <taxon>Iurida</taxon>
        <taxon>Iuroidea</taxon>
        <taxon>Hadrurus</taxon>
    </lineage>
</organism>
<dbReference type="EMBL" id="GFAH01000486">
    <property type="protein sequence ID" value="JAV47903.1"/>
    <property type="molecule type" value="Transcribed_RNA"/>
</dbReference>
<dbReference type="Gene3D" id="1.20.5.2480">
    <property type="match status" value="1"/>
</dbReference>
<evidence type="ECO:0000313" key="8">
    <source>
        <dbReference type="EMBL" id="JAV47903.1"/>
    </source>
</evidence>
<evidence type="ECO:0000256" key="2">
    <source>
        <dbReference type="ARBA" id="ARBA00022692"/>
    </source>
</evidence>
<evidence type="ECO:0000256" key="4">
    <source>
        <dbReference type="ARBA" id="ARBA00022989"/>
    </source>
</evidence>
<dbReference type="PROSITE" id="PS50845">
    <property type="entry name" value="RETICULON"/>
    <property type="match status" value="1"/>
</dbReference>
<evidence type="ECO:0000256" key="3">
    <source>
        <dbReference type="ARBA" id="ARBA00022824"/>
    </source>
</evidence>
<keyword evidence="5 6" id="KW-0472">Membrane</keyword>
<protein>
    <recommendedName>
        <fullName evidence="6">Reticulon-like protein</fullName>
    </recommendedName>
</protein>
<dbReference type="Pfam" id="PF02453">
    <property type="entry name" value="Reticulon"/>
    <property type="match status" value="1"/>
</dbReference>
<reference evidence="8" key="1">
    <citation type="submission" date="2016-11" db="EMBL/GenBank/DDBJ databases">
        <title>Venom-gland transcriptomics and venom proteomics of the black-back scorpion (Hadrurus spadix) reveal detectability challenges and an unexplored realm of animal toxin diversity.</title>
        <authorList>
            <person name="Rokyta D.R."/>
            <person name="Ward M.J."/>
        </authorList>
    </citation>
    <scope>NUCLEOTIDE SEQUENCE</scope>
    <source>
        <tissue evidence="8">Venom gland</tissue>
    </source>
</reference>
<dbReference type="GO" id="GO:0005789">
    <property type="term" value="C:endoplasmic reticulum membrane"/>
    <property type="evidence" value="ECO:0007669"/>
    <property type="project" value="UniProtKB-SubCell"/>
</dbReference>
<evidence type="ECO:0000256" key="5">
    <source>
        <dbReference type="ARBA" id="ARBA00023136"/>
    </source>
</evidence>
<keyword evidence="3 6" id="KW-0256">Endoplasmic reticulum</keyword>
<keyword evidence="4 6" id="KW-1133">Transmembrane helix</keyword>
<dbReference type="InterPro" id="IPR003388">
    <property type="entry name" value="Reticulon"/>
</dbReference>
<name>A0A1W7R9U1_9SCOR</name>
<feature type="domain" description="Reticulon" evidence="7">
    <location>
        <begin position="43"/>
        <end position="230"/>
    </location>
</feature>
<feature type="transmembrane region" description="Helical" evidence="6">
    <location>
        <begin position="57"/>
        <end position="83"/>
    </location>
</feature>
<accession>A0A1W7R9U1</accession>
<evidence type="ECO:0000259" key="7">
    <source>
        <dbReference type="PROSITE" id="PS50845"/>
    </source>
</evidence>
<sequence length="230" mass="25941">MDAQEVTTTSIEPTEEPLKVVDGCSCPFSARTWFQPELMHPTVRDLVYWRDIRKSGLLFGSGLVLLLSLTYCSVISVIAYSALAVLSFTTGFRIYKNVLQAVQKSGNGHPFKEYLDMDIQLPSNRVHENVDVALQHFNTTAQRLRSLFLVEDLVDSLKLGVMLWCLTYVGAWFNGMTLLLLAYVGVFSLPKVYETNKAQIDRYLDLVCAQIKNVTAKVRAKIPQGKKKEQ</sequence>
<proteinExistence type="predicted"/>